<protein>
    <submittedName>
        <fullName evidence="1">Uncharacterized protein</fullName>
    </submittedName>
</protein>
<dbReference type="AlphaFoldDB" id="A0A1H0NP60"/>
<accession>A0A1H0NP60</accession>
<gene>
    <name evidence="1" type="ORF">SAMN05216213_102378</name>
</gene>
<sequence length="198" mass="23012">MNRKRAQWGTVVLSMILMLTGLHLNAEDRAMPAKFMMYYGPSDNEDMFDATRWFASGQYRSRPGFEDYPVSMLRARPVPFTRNQIADFPIVAAMALQEHYPEADHLKLLDSEPDLSARVRYAYSAFAEPDLPVDYYYLYIELDGTRYVVTFDRDGQTGALRKKTYRARAIIGEYASQAEHRKVFEEIEAQERREGRRG</sequence>
<organism evidence="1 2">
    <name type="scientific">Ectopseudomonas guguanensis</name>
    <dbReference type="NCBI Taxonomy" id="1198456"/>
    <lineage>
        <taxon>Bacteria</taxon>
        <taxon>Pseudomonadati</taxon>
        <taxon>Pseudomonadota</taxon>
        <taxon>Gammaproteobacteria</taxon>
        <taxon>Pseudomonadales</taxon>
        <taxon>Pseudomonadaceae</taxon>
        <taxon>Ectopseudomonas</taxon>
    </lineage>
</organism>
<reference evidence="2" key="1">
    <citation type="submission" date="2016-10" db="EMBL/GenBank/DDBJ databases">
        <authorList>
            <person name="Varghese N."/>
            <person name="Submissions S."/>
        </authorList>
    </citation>
    <scope>NUCLEOTIDE SEQUENCE [LARGE SCALE GENOMIC DNA]</scope>
    <source>
        <strain evidence="2">JCM 18416</strain>
    </source>
</reference>
<name>A0A1H0NP60_9GAMM</name>
<evidence type="ECO:0000313" key="2">
    <source>
        <dbReference type="Proteomes" id="UP000199460"/>
    </source>
</evidence>
<proteinExistence type="predicted"/>
<dbReference type="Proteomes" id="UP000199460">
    <property type="component" value="Unassembled WGS sequence"/>
</dbReference>
<evidence type="ECO:0000313" key="1">
    <source>
        <dbReference type="EMBL" id="SDO94366.1"/>
    </source>
</evidence>
<dbReference type="EMBL" id="FNJJ01000002">
    <property type="protein sequence ID" value="SDO94366.1"/>
    <property type="molecule type" value="Genomic_DNA"/>
</dbReference>
<keyword evidence="2" id="KW-1185">Reference proteome</keyword>